<feature type="transmembrane region" description="Helical" evidence="1">
    <location>
        <begin position="79"/>
        <end position="97"/>
    </location>
</feature>
<feature type="transmembrane region" description="Helical" evidence="1">
    <location>
        <begin position="21"/>
        <end position="42"/>
    </location>
</feature>
<evidence type="ECO:0000313" key="2">
    <source>
        <dbReference type="EMBL" id="MBC3797802.1"/>
    </source>
</evidence>
<evidence type="ECO:0000313" key="3">
    <source>
        <dbReference type="Proteomes" id="UP000653358"/>
    </source>
</evidence>
<feature type="transmembrane region" description="Helical" evidence="1">
    <location>
        <begin position="251"/>
        <end position="270"/>
    </location>
</feature>
<evidence type="ECO:0000256" key="1">
    <source>
        <dbReference type="SAM" id="Phobius"/>
    </source>
</evidence>
<keyword evidence="1" id="KW-0812">Transmembrane</keyword>
<comment type="caution">
    <text evidence="2">The sequence shown here is derived from an EMBL/GenBank/DDBJ whole genome shotgun (WGS) entry which is preliminary data.</text>
</comment>
<accession>A0ABR6WNU9</accession>
<dbReference type="EMBL" id="WJBB01000015">
    <property type="protein sequence ID" value="MBC3797802.1"/>
    <property type="molecule type" value="Genomic_DNA"/>
</dbReference>
<dbReference type="Pfam" id="PF12679">
    <property type="entry name" value="ABC2_membrane_2"/>
    <property type="match status" value="1"/>
</dbReference>
<dbReference type="PANTHER" id="PTHR43471:SF12">
    <property type="entry name" value="HYPOTHETICAL MEMBRANE PROTEIN, CONSERVED"/>
    <property type="match status" value="1"/>
</dbReference>
<gene>
    <name evidence="2" type="ORF">GH807_12180</name>
</gene>
<feature type="transmembrane region" description="Helical" evidence="1">
    <location>
        <begin position="205"/>
        <end position="231"/>
    </location>
</feature>
<dbReference type="PANTHER" id="PTHR43471">
    <property type="entry name" value="ABC TRANSPORTER PERMEASE"/>
    <property type="match status" value="1"/>
</dbReference>
<feature type="transmembrane region" description="Helical" evidence="1">
    <location>
        <begin position="172"/>
        <end position="193"/>
    </location>
</feature>
<keyword evidence="1" id="KW-1133">Transmembrane helix</keyword>
<feature type="transmembrane region" description="Helical" evidence="1">
    <location>
        <begin position="135"/>
        <end position="157"/>
    </location>
</feature>
<dbReference type="Proteomes" id="UP000653358">
    <property type="component" value="Unassembled WGS sequence"/>
</dbReference>
<proteinExistence type="predicted"/>
<reference evidence="2 3" key="1">
    <citation type="journal article" date="2020" name="mSystems">
        <title>Defining Genomic and Predicted Metabolic Features of the Acetobacterium Genus.</title>
        <authorList>
            <person name="Ross D.E."/>
            <person name="Marshall C.W."/>
            <person name="Gulliver D."/>
            <person name="May H.D."/>
            <person name="Norman R.S."/>
        </authorList>
    </citation>
    <scope>NUCLEOTIDE SEQUENCE [LARGE SCALE GENOMIC DNA]</scope>
    <source>
        <strain evidence="2 3">DSM 9173</strain>
    </source>
</reference>
<protein>
    <submittedName>
        <fullName evidence="2">ABC transporter permease subunit</fullName>
    </submittedName>
</protein>
<organism evidence="2 3">
    <name type="scientific">Acetobacterium tundrae</name>
    <dbReference type="NCBI Taxonomy" id="132932"/>
    <lineage>
        <taxon>Bacteria</taxon>
        <taxon>Bacillati</taxon>
        <taxon>Bacillota</taxon>
        <taxon>Clostridia</taxon>
        <taxon>Eubacteriales</taxon>
        <taxon>Eubacteriaceae</taxon>
        <taxon>Acetobacterium</taxon>
    </lineage>
</organism>
<name>A0ABR6WNU9_9FIRM</name>
<keyword evidence="1" id="KW-0472">Membrane</keyword>
<sequence>MKEGIAMTLLKLEFKNIFRGLLFWMGILIVVLVVFMAFFPAMESSTIQNLVRMKQGALPAPLLAAFGLTEVSDFSDIKVYFAFIMQFINIAIAIYAARAGTSALIKEETDGTIEYLYAQPITRSGIVAAKMVAHFLTYCLLIIVLEMVSLILVLVFSSGKYEVIVLLLNVKGIYLGTFISGFIFMILGLWFSVKLRSTRQIGLTAMWMVFGTYSIGIFAALVDAVGFLRYLSPLDLFEPNHILASGINLKALGLWGGVVILAIGMTFAFYNKKDLKV</sequence>
<keyword evidence="3" id="KW-1185">Reference proteome</keyword>